<protein>
    <recommendedName>
        <fullName evidence="1">F-box domain-containing protein</fullName>
    </recommendedName>
</protein>
<dbReference type="OrthoDB" id="5055179at2759"/>
<feature type="domain" description="F-box" evidence="1">
    <location>
        <begin position="1"/>
        <end position="30"/>
    </location>
</feature>
<dbReference type="InterPro" id="IPR001810">
    <property type="entry name" value="F-box_dom"/>
</dbReference>
<evidence type="ECO:0000259" key="1">
    <source>
        <dbReference type="PROSITE" id="PS50181"/>
    </source>
</evidence>
<accession>A0A2L2T621</accession>
<name>A0A2L2T621_9HYPO</name>
<evidence type="ECO:0000313" key="2">
    <source>
        <dbReference type="EMBL" id="CEI60531.1"/>
    </source>
</evidence>
<keyword evidence="3" id="KW-1185">Reference proteome</keyword>
<dbReference type="Proteomes" id="UP000245910">
    <property type="component" value="Chromosome II"/>
</dbReference>
<reference evidence="3" key="1">
    <citation type="submission" date="2014-10" db="EMBL/GenBank/DDBJ databases">
        <authorList>
            <person name="King R."/>
        </authorList>
    </citation>
    <scope>NUCLEOTIDE SEQUENCE [LARGE SCALE GENOMIC DNA]</scope>
    <source>
        <strain evidence="3">A3/5</strain>
    </source>
</reference>
<organism evidence="2 3">
    <name type="scientific">Fusarium venenatum</name>
    <dbReference type="NCBI Taxonomy" id="56646"/>
    <lineage>
        <taxon>Eukaryota</taxon>
        <taxon>Fungi</taxon>
        <taxon>Dikarya</taxon>
        <taxon>Ascomycota</taxon>
        <taxon>Pezizomycotina</taxon>
        <taxon>Sordariomycetes</taxon>
        <taxon>Hypocreomycetidae</taxon>
        <taxon>Hypocreales</taxon>
        <taxon>Nectriaceae</taxon>
        <taxon>Fusarium</taxon>
    </lineage>
</organism>
<evidence type="ECO:0000313" key="3">
    <source>
        <dbReference type="Proteomes" id="UP000245910"/>
    </source>
</evidence>
<proteinExistence type="predicted"/>
<dbReference type="AlphaFoldDB" id="A0A2L2T621"/>
<dbReference type="STRING" id="56646.A0A2L2T621"/>
<dbReference type="EMBL" id="LN649230">
    <property type="protein sequence ID" value="CEI60531.1"/>
    <property type="molecule type" value="Genomic_DNA"/>
</dbReference>
<sequence length="464" mass="52845">MTSLHNIPQELLYNVLEYLDCRALGAMRLVWPSLDEPVLLPRLFSVVRLSFLEKHRLQFLGISSSPRLAAHVRILQWNSLCHTEEFNISPTWLKTFLSSDAIPNFRPLFLEGLDAMVNLRTFTTIMLHPSQSQGDLWRGDSAPPLGRLFLTDEFSKLDLLQVFDNFLVPAMLCYGSKIESVRLLCKSIVMGDRRPECDFDGHPLTYYRGLIEAFRSLRVRLDPFGLRNVKELDLCATFPSAISSEFHRRELQAHMLDIVSAAKELRVLSLRSTDPDSEVEHDIRDSTIFPGLHTLEFKHLSTLKLVNLTFSVKDFNELLAKRAETLQHILLYNCTGSETGLLEVVRFVAADPSIKLHRFSVCVSESIGLGPWEEDQTMAAQIIPEQEILAFINNGEGVESEAVDPFLHHQPIGADDWQSASERDRSEIDHYIDLWATAVESPERLTSEWPRWGSLHYACKVCQA</sequence>
<dbReference type="PROSITE" id="PS50181">
    <property type="entry name" value="FBOX"/>
    <property type="match status" value="1"/>
</dbReference>